<organism evidence="5 6">
    <name type="scientific">Botrimarina colliarenosi</name>
    <dbReference type="NCBI Taxonomy" id="2528001"/>
    <lineage>
        <taxon>Bacteria</taxon>
        <taxon>Pseudomonadati</taxon>
        <taxon>Planctomycetota</taxon>
        <taxon>Planctomycetia</taxon>
        <taxon>Pirellulales</taxon>
        <taxon>Lacipirellulaceae</taxon>
        <taxon>Botrimarina</taxon>
    </lineage>
</organism>
<name>A0A5C6AF84_9BACT</name>
<dbReference type="AlphaFoldDB" id="A0A5C6AF84"/>
<keyword evidence="1 5" id="KW-0489">Methyltransferase</keyword>
<dbReference type="RefSeq" id="WP_197526466.1">
    <property type="nucleotide sequence ID" value="NZ_SJPR01000002.1"/>
</dbReference>
<protein>
    <submittedName>
        <fullName evidence="5">Ubiquinone biosynthesis O-methyltransferase</fullName>
        <ecNumber evidence="5">2.1.1.222</ecNumber>
    </submittedName>
</protein>
<dbReference type="SUPFAM" id="SSF53335">
    <property type="entry name" value="S-adenosyl-L-methionine-dependent methyltransferases"/>
    <property type="match status" value="1"/>
</dbReference>
<keyword evidence="5" id="KW-0830">Ubiquinone</keyword>
<dbReference type="GO" id="GO:0102208">
    <property type="term" value="F:2-polyprenyl-6-hydroxyphenol methylase activity"/>
    <property type="evidence" value="ECO:0007669"/>
    <property type="project" value="UniProtKB-EC"/>
</dbReference>
<evidence type="ECO:0000256" key="2">
    <source>
        <dbReference type="ARBA" id="ARBA00022679"/>
    </source>
</evidence>
<evidence type="ECO:0000313" key="6">
    <source>
        <dbReference type="Proteomes" id="UP000317421"/>
    </source>
</evidence>
<evidence type="ECO:0000259" key="4">
    <source>
        <dbReference type="Pfam" id="PF13649"/>
    </source>
</evidence>
<dbReference type="EMBL" id="SJPR01000002">
    <property type="protein sequence ID" value="TWT97978.1"/>
    <property type="molecule type" value="Genomic_DNA"/>
</dbReference>
<sequence length="231" mass="25420">MERRLVPELMDDPQLDEASHLAALRGLRRVNAISGVSAMIWGAIKRIAARRRLTHFSVLDVACGGGDLITSLSRRARGSGLDVDCYGCDVSPTAVAHSNRNAGEGAKLSFFVADAISEPLPGRYDFVTSTLFLHHLDQPASLRLLGHLSEAAQQAVLLDDLERSRTGWLLAWAGCRLLSRSPIVHYDGPASVRGAYTVEEAQTLAETAGLASTRWTRHWPCRYLMEWERTL</sequence>
<dbReference type="Proteomes" id="UP000317421">
    <property type="component" value="Unassembled WGS sequence"/>
</dbReference>
<keyword evidence="3" id="KW-0949">S-adenosyl-L-methionine</keyword>
<gene>
    <name evidence="5" type="primary">ubiG_2</name>
    <name evidence="5" type="ORF">Pla108_21330</name>
</gene>
<dbReference type="PANTHER" id="PTHR43464:SF19">
    <property type="entry name" value="UBIQUINONE BIOSYNTHESIS O-METHYLTRANSFERASE, MITOCHONDRIAL"/>
    <property type="match status" value="1"/>
</dbReference>
<evidence type="ECO:0000313" key="5">
    <source>
        <dbReference type="EMBL" id="TWT97978.1"/>
    </source>
</evidence>
<keyword evidence="2 5" id="KW-0808">Transferase</keyword>
<accession>A0A5C6AF84</accession>
<feature type="domain" description="Methyltransferase" evidence="4">
    <location>
        <begin position="58"/>
        <end position="149"/>
    </location>
</feature>
<evidence type="ECO:0000256" key="1">
    <source>
        <dbReference type="ARBA" id="ARBA00022603"/>
    </source>
</evidence>
<evidence type="ECO:0000256" key="3">
    <source>
        <dbReference type="ARBA" id="ARBA00022691"/>
    </source>
</evidence>
<proteinExistence type="predicted"/>
<dbReference type="Pfam" id="PF13649">
    <property type="entry name" value="Methyltransf_25"/>
    <property type="match status" value="1"/>
</dbReference>
<dbReference type="PANTHER" id="PTHR43464">
    <property type="entry name" value="METHYLTRANSFERASE"/>
    <property type="match status" value="1"/>
</dbReference>
<dbReference type="Gene3D" id="3.40.50.150">
    <property type="entry name" value="Vaccinia Virus protein VP39"/>
    <property type="match status" value="1"/>
</dbReference>
<dbReference type="EC" id="2.1.1.222" evidence="5"/>
<dbReference type="GO" id="GO:0032259">
    <property type="term" value="P:methylation"/>
    <property type="evidence" value="ECO:0007669"/>
    <property type="project" value="UniProtKB-KW"/>
</dbReference>
<keyword evidence="6" id="KW-1185">Reference proteome</keyword>
<reference evidence="5 6" key="1">
    <citation type="submission" date="2019-02" db="EMBL/GenBank/DDBJ databases">
        <title>Deep-cultivation of Planctomycetes and their phenomic and genomic characterization uncovers novel biology.</title>
        <authorList>
            <person name="Wiegand S."/>
            <person name="Jogler M."/>
            <person name="Boedeker C."/>
            <person name="Pinto D."/>
            <person name="Vollmers J."/>
            <person name="Rivas-Marin E."/>
            <person name="Kohn T."/>
            <person name="Peeters S.H."/>
            <person name="Heuer A."/>
            <person name="Rast P."/>
            <person name="Oberbeckmann S."/>
            <person name="Bunk B."/>
            <person name="Jeske O."/>
            <person name="Meyerdierks A."/>
            <person name="Storesund J.E."/>
            <person name="Kallscheuer N."/>
            <person name="Luecker S."/>
            <person name="Lage O.M."/>
            <person name="Pohl T."/>
            <person name="Merkel B.J."/>
            <person name="Hornburger P."/>
            <person name="Mueller R.-W."/>
            <person name="Bruemmer F."/>
            <person name="Labrenz M."/>
            <person name="Spormann A.M."/>
            <person name="Op Den Camp H."/>
            <person name="Overmann J."/>
            <person name="Amann R."/>
            <person name="Jetten M.S.M."/>
            <person name="Mascher T."/>
            <person name="Medema M.H."/>
            <person name="Devos D.P."/>
            <person name="Kaster A.-K."/>
            <person name="Ovreas L."/>
            <person name="Rohde M."/>
            <person name="Galperin M.Y."/>
            <person name="Jogler C."/>
        </authorList>
    </citation>
    <scope>NUCLEOTIDE SEQUENCE [LARGE SCALE GENOMIC DNA]</scope>
    <source>
        <strain evidence="5 6">Pla108</strain>
    </source>
</reference>
<dbReference type="InterPro" id="IPR029063">
    <property type="entry name" value="SAM-dependent_MTases_sf"/>
</dbReference>
<dbReference type="CDD" id="cd02440">
    <property type="entry name" value="AdoMet_MTases"/>
    <property type="match status" value="1"/>
</dbReference>
<dbReference type="InterPro" id="IPR041698">
    <property type="entry name" value="Methyltransf_25"/>
</dbReference>
<comment type="caution">
    <text evidence="5">The sequence shown here is derived from an EMBL/GenBank/DDBJ whole genome shotgun (WGS) entry which is preliminary data.</text>
</comment>